<evidence type="ECO:0000256" key="1">
    <source>
        <dbReference type="ARBA" id="ARBA00004123"/>
    </source>
</evidence>
<dbReference type="CDD" id="cd00200">
    <property type="entry name" value="WD40"/>
    <property type="match status" value="1"/>
</dbReference>
<keyword evidence="6" id="KW-0804">Transcription</keyword>
<dbReference type="PROSITE" id="PS00678">
    <property type="entry name" value="WD_REPEATS_1"/>
    <property type="match status" value="4"/>
</dbReference>
<dbReference type="EMBL" id="OZ019895">
    <property type="protein sequence ID" value="CAK9220141.1"/>
    <property type="molecule type" value="Genomic_DNA"/>
</dbReference>
<protein>
    <recommendedName>
        <fullName evidence="10">TFIID subunit TAF5 NTD2 domain-containing protein</fullName>
    </recommendedName>
</protein>
<keyword evidence="12" id="KW-1185">Reference proteome</keyword>
<evidence type="ECO:0000256" key="8">
    <source>
        <dbReference type="PROSITE-ProRule" id="PRU00221"/>
    </source>
</evidence>
<organism evidence="11 12">
    <name type="scientific">Sphagnum troendelagicum</name>
    <dbReference type="NCBI Taxonomy" id="128251"/>
    <lineage>
        <taxon>Eukaryota</taxon>
        <taxon>Viridiplantae</taxon>
        <taxon>Streptophyta</taxon>
        <taxon>Embryophyta</taxon>
        <taxon>Bryophyta</taxon>
        <taxon>Sphagnophytina</taxon>
        <taxon>Sphagnopsida</taxon>
        <taxon>Sphagnales</taxon>
        <taxon>Sphagnaceae</taxon>
        <taxon>Sphagnum</taxon>
    </lineage>
</organism>
<dbReference type="SUPFAM" id="SSF50978">
    <property type="entry name" value="WD40 repeat-like"/>
    <property type="match status" value="1"/>
</dbReference>
<feature type="repeat" description="WD" evidence="8">
    <location>
        <begin position="596"/>
        <end position="637"/>
    </location>
</feature>
<dbReference type="Pfam" id="PF04494">
    <property type="entry name" value="TFIID_NTD2"/>
    <property type="match status" value="1"/>
</dbReference>
<dbReference type="Pfam" id="PF00400">
    <property type="entry name" value="WD40"/>
    <property type="match status" value="6"/>
</dbReference>
<feature type="repeat" description="WD" evidence="8">
    <location>
        <begin position="512"/>
        <end position="553"/>
    </location>
</feature>
<evidence type="ECO:0000256" key="6">
    <source>
        <dbReference type="ARBA" id="ARBA00023163"/>
    </source>
</evidence>
<dbReference type="Gene3D" id="1.25.40.500">
    <property type="entry name" value="TFIID subunit TAF5, NTD2 domain"/>
    <property type="match status" value="1"/>
</dbReference>
<keyword evidence="7" id="KW-0539">Nucleus</keyword>
<dbReference type="InterPro" id="IPR020472">
    <property type="entry name" value="WD40_PAC1"/>
</dbReference>
<feature type="compositionally biased region" description="Gly residues" evidence="9">
    <location>
        <begin position="40"/>
        <end position="50"/>
    </location>
</feature>
<dbReference type="PRINTS" id="PR00320">
    <property type="entry name" value="GPROTEINBRPT"/>
</dbReference>
<evidence type="ECO:0000256" key="3">
    <source>
        <dbReference type="ARBA" id="ARBA00022574"/>
    </source>
</evidence>
<dbReference type="Gene3D" id="2.130.10.10">
    <property type="entry name" value="YVTN repeat-like/Quinoprotein amine dehydrogenase"/>
    <property type="match status" value="3"/>
</dbReference>
<proteinExistence type="inferred from homology"/>
<dbReference type="InterPro" id="IPR007582">
    <property type="entry name" value="TFIID_NTD2"/>
</dbReference>
<dbReference type="InterPro" id="IPR019775">
    <property type="entry name" value="WD40_repeat_CS"/>
</dbReference>
<comment type="subcellular location">
    <subcellularLocation>
        <location evidence="1">Nucleus</location>
    </subcellularLocation>
</comment>
<dbReference type="InterPro" id="IPR037264">
    <property type="entry name" value="TFIID_NTD2_sf"/>
</dbReference>
<feature type="compositionally biased region" description="Basic and acidic residues" evidence="9">
    <location>
        <begin position="251"/>
        <end position="276"/>
    </location>
</feature>
<feature type="region of interest" description="Disordered" evidence="9">
    <location>
        <begin position="251"/>
        <end position="320"/>
    </location>
</feature>
<evidence type="ECO:0000259" key="10">
    <source>
        <dbReference type="Pfam" id="PF04494"/>
    </source>
</evidence>
<dbReference type="CDD" id="cd08044">
    <property type="entry name" value="TAF5_NTD2"/>
    <property type="match status" value="1"/>
</dbReference>
<feature type="domain" description="TFIID subunit TAF5 NTD2" evidence="10">
    <location>
        <begin position="71"/>
        <end position="197"/>
    </location>
</feature>
<dbReference type="PROSITE" id="PS50896">
    <property type="entry name" value="LISH"/>
    <property type="match status" value="1"/>
</dbReference>
<dbReference type="PANTHER" id="PTHR19879">
    <property type="entry name" value="TRANSCRIPTION INITIATION FACTOR TFIID"/>
    <property type="match status" value="1"/>
</dbReference>
<evidence type="ECO:0000256" key="5">
    <source>
        <dbReference type="ARBA" id="ARBA00023015"/>
    </source>
</evidence>
<feature type="repeat" description="WD" evidence="8">
    <location>
        <begin position="554"/>
        <end position="595"/>
    </location>
</feature>
<dbReference type="PANTHER" id="PTHR19879:SF1">
    <property type="entry name" value="CANNONBALL-RELATED"/>
    <property type="match status" value="1"/>
</dbReference>
<comment type="similarity">
    <text evidence="2">Belongs to the WD repeat TAF5 family.</text>
</comment>
<feature type="repeat" description="WD" evidence="8">
    <location>
        <begin position="470"/>
        <end position="501"/>
    </location>
</feature>
<evidence type="ECO:0000256" key="4">
    <source>
        <dbReference type="ARBA" id="ARBA00022737"/>
    </source>
</evidence>
<evidence type="ECO:0000313" key="12">
    <source>
        <dbReference type="Proteomes" id="UP001497512"/>
    </source>
</evidence>
<evidence type="ECO:0000256" key="9">
    <source>
        <dbReference type="SAM" id="MobiDB-lite"/>
    </source>
</evidence>
<name>A0ABP0UG42_9BRYO</name>
<evidence type="ECO:0000256" key="7">
    <source>
        <dbReference type="ARBA" id="ARBA00023242"/>
    </source>
</evidence>
<dbReference type="InterPro" id="IPR001680">
    <property type="entry name" value="WD40_rpt"/>
</dbReference>
<feature type="region of interest" description="Disordered" evidence="9">
    <location>
        <begin position="29"/>
        <end position="53"/>
    </location>
</feature>
<dbReference type="SMART" id="SM00320">
    <property type="entry name" value="WD40"/>
    <property type="match status" value="6"/>
</dbReference>
<dbReference type="InterPro" id="IPR006594">
    <property type="entry name" value="LisH"/>
</dbReference>
<dbReference type="Proteomes" id="UP001497512">
    <property type="component" value="Chromosome 3"/>
</dbReference>
<dbReference type="SUPFAM" id="SSF160897">
    <property type="entry name" value="Taf5 N-terminal domain-like"/>
    <property type="match status" value="1"/>
</dbReference>
<dbReference type="PROSITE" id="PS50082">
    <property type="entry name" value="WD_REPEATS_2"/>
    <property type="match status" value="6"/>
</dbReference>
<accession>A0ABP0UG42</accession>
<feature type="repeat" description="WD" evidence="8">
    <location>
        <begin position="428"/>
        <end position="462"/>
    </location>
</feature>
<sequence>MEEEKIEQAVLAYLKKKGYRQAELAFQDEQQTHRSLNSSSGGGGDGGGGTTNPSMDPAVANSIFLYARADGTLYKEGYSKLRSWVHSSLDLYKNELLRILYPVFVHCFMDLVAKDFPQEARLFFQTFREDHDTLHLRDLHKLEGVLSPQHLQESELAVAFRENKINIRMCQYSFELLLQYLHSTDSMLMLGIVNEHINIQVFPGQPSPLPEEEEAITLTGKPQEALDSMNQKELRWGTLEDSLEDKLEKELAAEAEKAEAEGKETEADDMKKRTADGGKAGASSKKSKKDKTGTSATGKGAKSDSAAAINAPRVKPDLPMPSLAEETERQVLEDLRNRARLGSNALPSVSFYSFVNTHNSLNCASISADGALVAGGFSDSSLKVWDMAKIGAQITSGDQGTANGVVSNGVTEPKGVALENSKSSYTLLQGHAGPVYAANFSPDNDYLLSCSGDCTVRLWSLRLNANLVCYKGHNYPVWDVQYSPVGHYFASASHDRTARVWCMERLHPLRILAGHLSDVDCVQWHVNCNYIATGSSDKTVRLWDVQTGECMRIFTGHRGMVLSLAMSSDGRYMASGDEDGAILMWDLGSGRCVTPLLGHTGCVWTLAFSGEGSLLASGSADNTVRLWDVNASGKTSRTEEKSSGKRRLRLLKTLPTKSTPVYALKFSRRNLLLAAGAFSPLKTSVMTG</sequence>
<keyword evidence="5" id="KW-0805">Transcription regulation</keyword>
<dbReference type="PROSITE" id="PS50294">
    <property type="entry name" value="WD_REPEATS_REGION"/>
    <property type="match status" value="5"/>
</dbReference>
<keyword evidence="4" id="KW-0677">Repeat</keyword>
<dbReference type="InterPro" id="IPR036322">
    <property type="entry name" value="WD40_repeat_dom_sf"/>
</dbReference>
<keyword evidence="3 8" id="KW-0853">WD repeat</keyword>
<evidence type="ECO:0000256" key="2">
    <source>
        <dbReference type="ARBA" id="ARBA00009435"/>
    </source>
</evidence>
<feature type="repeat" description="WD" evidence="8">
    <location>
        <begin position="354"/>
        <end position="387"/>
    </location>
</feature>
<gene>
    <name evidence="11" type="ORF">CSSPTR1EN2_LOCUS15210</name>
</gene>
<reference evidence="11" key="1">
    <citation type="submission" date="2024-02" db="EMBL/GenBank/DDBJ databases">
        <authorList>
            <consortium name="ELIXIR-Norway"/>
            <consortium name="Elixir Norway"/>
        </authorList>
    </citation>
    <scope>NUCLEOTIDE SEQUENCE</scope>
</reference>
<evidence type="ECO:0000313" key="11">
    <source>
        <dbReference type="EMBL" id="CAK9220141.1"/>
    </source>
</evidence>
<dbReference type="InterPro" id="IPR015943">
    <property type="entry name" value="WD40/YVTN_repeat-like_dom_sf"/>
</dbReference>